<comment type="caution">
    <text evidence="5">The sequence shown here is derived from an EMBL/GenBank/DDBJ whole genome shotgun (WGS) entry which is preliminary data.</text>
</comment>
<dbReference type="Gene3D" id="3.40.50.300">
    <property type="entry name" value="P-loop containing nucleotide triphosphate hydrolases"/>
    <property type="match status" value="1"/>
</dbReference>
<dbReference type="Proteomes" id="UP000885826">
    <property type="component" value="Unassembled WGS sequence"/>
</dbReference>
<dbReference type="InterPro" id="IPR027417">
    <property type="entry name" value="P-loop_NTPase"/>
</dbReference>
<dbReference type="PANTHER" id="PTHR42711">
    <property type="entry name" value="ABC TRANSPORTER ATP-BINDING PROTEIN"/>
    <property type="match status" value="1"/>
</dbReference>
<dbReference type="InterPro" id="IPR003439">
    <property type="entry name" value="ABC_transporter-like_ATP-bd"/>
</dbReference>
<evidence type="ECO:0000256" key="2">
    <source>
        <dbReference type="ARBA" id="ARBA00022741"/>
    </source>
</evidence>
<dbReference type="PROSITE" id="PS00211">
    <property type="entry name" value="ABC_TRANSPORTER_1"/>
    <property type="match status" value="1"/>
</dbReference>
<accession>A0A9C9EMQ3</accession>
<protein>
    <submittedName>
        <fullName evidence="5">ATP-binding cassette domain-containing protein</fullName>
    </submittedName>
</protein>
<feature type="domain" description="ABC transporter" evidence="4">
    <location>
        <begin position="25"/>
        <end position="258"/>
    </location>
</feature>
<evidence type="ECO:0000313" key="5">
    <source>
        <dbReference type="EMBL" id="HEC78502.1"/>
    </source>
</evidence>
<dbReference type="PROSITE" id="PS50893">
    <property type="entry name" value="ABC_TRANSPORTER_2"/>
    <property type="match status" value="1"/>
</dbReference>
<keyword evidence="3 5" id="KW-0067">ATP-binding</keyword>
<dbReference type="Pfam" id="PF00005">
    <property type="entry name" value="ABC_tran"/>
    <property type="match status" value="1"/>
</dbReference>
<name>A0A9C9EMQ3_UNCW3</name>
<dbReference type="PANTHER" id="PTHR42711:SF4">
    <property type="entry name" value="ABC TRANSPORTER RELATED"/>
    <property type="match status" value="1"/>
</dbReference>
<dbReference type="EMBL" id="DRIG01000055">
    <property type="protein sequence ID" value="HEC78502.1"/>
    <property type="molecule type" value="Genomic_DNA"/>
</dbReference>
<dbReference type="GO" id="GO:0005524">
    <property type="term" value="F:ATP binding"/>
    <property type="evidence" value="ECO:0007669"/>
    <property type="project" value="UniProtKB-KW"/>
</dbReference>
<organism evidence="5 6">
    <name type="scientific">candidate division WOR-3 bacterium</name>
    <dbReference type="NCBI Taxonomy" id="2052148"/>
    <lineage>
        <taxon>Bacteria</taxon>
        <taxon>Bacteria division WOR-3</taxon>
    </lineage>
</organism>
<dbReference type="SUPFAM" id="SSF52540">
    <property type="entry name" value="P-loop containing nucleoside triphosphate hydrolases"/>
    <property type="match status" value="1"/>
</dbReference>
<keyword evidence="2" id="KW-0547">Nucleotide-binding</keyword>
<evidence type="ECO:0000313" key="6">
    <source>
        <dbReference type="Proteomes" id="UP000885826"/>
    </source>
</evidence>
<evidence type="ECO:0000259" key="4">
    <source>
        <dbReference type="PROSITE" id="PS50893"/>
    </source>
</evidence>
<dbReference type="AlphaFoldDB" id="A0A9C9EMQ3"/>
<sequence>MSIIIEVNDLIKIYKVHKKKPGFLNSLKDFFFRKYESVVALNKISFKVEKGELLGYIGPNGAGKTTTLKILSGILYPTKGNVRIMDFVPYKRNKEFLKNIAFIMGQKSQLWWDIPAMETFLLNKEIYSIHHKAFNERLKELTELLDIGDKIHIPVRKLSLGERMKMELIASLLHAPKIIFLDEPTIGLDIIAQDVIRKFLIEYNQTHNATIILTSHYIKDIESICNRIIIVDDGQIIFDGKKEEILKTLLQESVIRIRFKKQHTDVEKIGVVLSHNKNYYVIKIPTVKLKDVISYILQKNEVEEITIDKLQLEDAIKRIYEDTGKFKNN</sequence>
<dbReference type="SMART" id="SM00382">
    <property type="entry name" value="AAA"/>
    <property type="match status" value="1"/>
</dbReference>
<proteinExistence type="predicted"/>
<dbReference type="GO" id="GO:0016887">
    <property type="term" value="F:ATP hydrolysis activity"/>
    <property type="evidence" value="ECO:0007669"/>
    <property type="project" value="InterPro"/>
</dbReference>
<gene>
    <name evidence="5" type="ORF">ENI34_05085</name>
</gene>
<dbReference type="InterPro" id="IPR003593">
    <property type="entry name" value="AAA+_ATPase"/>
</dbReference>
<reference evidence="5" key="1">
    <citation type="journal article" date="2020" name="mSystems">
        <title>Genome- and Community-Level Interaction Insights into Carbon Utilization and Element Cycling Functions of Hydrothermarchaeota in Hydrothermal Sediment.</title>
        <authorList>
            <person name="Zhou Z."/>
            <person name="Liu Y."/>
            <person name="Xu W."/>
            <person name="Pan J."/>
            <person name="Luo Z.H."/>
            <person name="Li M."/>
        </authorList>
    </citation>
    <scope>NUCLEOTIDE SEQUENCE</scope>
    <source>
        <strain evidence="5">HyVt-388</strain>
    </source>
</reference>
<dbReference type="InterPro" id="IPR050763">
    <property type="entry name" value="ABC_transporter_ATP-binding"/>
</dbReference>
<evidence type="ECO:0000256" key="3">
    <source>
        <dbReference type="ARBA" id="ARBA00022840"/>
    </source>
</evidence>
<keyword evidence="1" id="KW-0813">Transport</keyword>
<evidence type="ECO:0000256" key="1">
    <source>
        <dbReference type="ARBA" id="ARBA00022448"/>
    </source>
</evidence>
<dbReference type="InterPro" id="IPR017871">
    <property type="entry name" value="ABC_transporter-like_CS"/>
</dbReference>